<sequence length="708" mass="81348">MPCRETCECRLFVLGLDDNPTDDPKGANQYILYEGKKISAAYAIELALKEDSCSFCSWILYPSRIKWDDETERSECNLYFKYLQASDIEGTRRIKITELGFKREDEEEAPKTRKRSCQFVVYDESDPKLPKVQVTAKEGLQLSKTWFNECCTGDSPTGSFTPGKLIEINREGTGPWDLKLRDYDDPNTERRRGPYAALSYSWGGDQKMITTSGTLEDHKQGIDFNKLAKNMQDVIKVSFNLGISYVWIDSFCIVQDDNKDRRMEFLRQRKVYSNAVLTIAASRATNHREGFLDDIAFSLQKNNEGPGRVFLWKFCPPADEPLPKRAWAFQEYLLSNRILLFESYRLRWICCCDSSHWASGNTPRTAGLNTIERSWYQNSYLQPTVVNNYVDGMPGIINKMNWANGVESTREWYDQLERFSHRDISKIVDKMPAMMGIMMLHYEFLGKAPFQSGMWIPHRSYPRYPQGIAAGFLWYTDSPKSRKLYYPSWSWISSEGHLNMSYCREFIDLAPDGFEVTKHAAFLSRSSRIFERFSLFLPIFNLHGAGIRVSGKSQDGYIIKTDDDRNPIKAEISGLQVPKARILLDMDLWQGPSDKRTEIGRSWQDAQGQPELEARGSKTKLLTVAEIPEGPNTPVTFLRLYNDMAKGRMVGIIILTLKTNEVSETSGRPPRIRVGVFDFERTDNTDSEQEVWNHINQNFVQAGDIGLD</sequence>
<evidence type="ECO:0000313" key="2">
    <source>
        <dbReference type="EMBL" id="KAK6330178.1"/>
    </source>
</evidence>
<dbReference type="InterPro" id="IPR010730">
    <property type="entry name" value="HET"/>
</dbReference>
<dbReference type="Proteomes" id="UP001373714">
    <property type="component" value="Unassembled WGS sequence"/>
</dbReference>
<dbReference type="PANTHER" id="PTHR33112:SF16">
    <property type="entry name" value="HETEROKARYON INCOMPATIBILITY DOMAIN-CONTAINING PROTEIN"/>
    <property type="match status" value="1"/>
</dbReference>
<dbReference type="PANTHER" id="PTHR33112">
    <property type="entry name" value="DOMAIN PROTEIN, PUTATIVE-RELATED"/>
    <property type="match status" value="1"/>
</dbReference>
<gene>
    <name evidence="2" type="ORF">TWF730_004674</name>
</gene>
<comment type="caution">
    <text evidence="2">The sequence shown here is derived from an EMBL/GenBank/DDBJ whole genome shotgun (WGS) entry which is preliminary data.</text>
</comment>
<feature type="domain" description="Heterokaryon incompatibility" evidence="1">
    <location>
        <begin position="195"/>
        <end position="331"/>
    </location>
</feature>
<keyword evidence="3" id="KW-1185">Reference proteome</keyword>
<dbReference type="EMBL" id="JAVHNS010000019">
    <property type="protein sequence ID" value="KAK6330178.1"/>
    <property type="molecule type" value="Genomic_DNA"/>
</dbReference>
<evidence type="ECO:0000313" key="3">
    <source>
        <dbReference type="Proteomes" id="UP001373714"/>
    </source>
</evidence>
<evidence type="ECO:0000259" key="1">
    <source>
        <dbReference type="Pfam" id="PF06985"/>
    </source>
</evidence>
<protein>
    <recommendedName>
        <fullName evidence="1">Heterokaryon incompatibility domain-containing protein</fullName>
    </recommendedName>
</protein>
<organism evidence="2 3">
    <name type="scientific">Orbilia blumenaviensis</name>
    <dbReference type="NCBI Taxonomy" id="1796055"/>
    <lineage>
        <taxon>Eukaryota</taxon>
        <taxon>Fungi</taxon>
        <taxon>Dikarya</taxon>
        <taxon>Ascomycota</taxon>
        <taxon>Pezizomycotina</taxon>
        <taxon>Orbiliomycetes</taxon>
        <taxon>Orbiliales</taxon>
        <taxon>Orbiliaceae</taxon>
        <taxon>Orbilia</taxon>
    </lineage>
</organism>
<name>A0AAV9TZL5_9PEZI</name>
<dbReference type="AlphaFoldDB" id="A0AAV9TZL5"/>
<dbReference type="Pfam" id="PF06985">
    <property type="entry name" value="HET"/>
    <property type="match status" value="1"/>
</dbReference>
<reference evidence="2 3" key="1">
    <citation type="submission" date="2019-10" db="EMBL/GenBank/DDBJ databases">
        <authorList>
            <person name="Palmer J.M."/>
        </authorList>
    </citation>
    <scope>NUCLEOTIDE SEQUENCE [LARGE SCALE GENOMIC DNA]</scope>
    <source>
        <strain evidence="2 3">TWF730</strain>
    </source>
</reference>
<accession>A0AAV9TZL5</accession>
<proteinExistence type="predicted"/>